<evidence type="ECO:0000313" key="1">
    <source>
        <dbReference type="EMBL" id="EET43366.1"/>
    </source>
</evidence>
<keyword evidence="1" id="KW-0689">Ribosomal protein</keyword>
<dbReference type="AlphaFoldDB" id="C6M8H2"/>
<dbReference type="EMBL" id="ACKO02000021">
    <property type="protein sequence ID" value="EET43366.1"/>
    <property type="molecule type" value="Genomic_DNA"/>
</dbReference>
<dbReference type="Proteomes" id="UP000005365">
    <property type="component" value="Unassembled WGS sequence"/>
</dbReference>
<gene>
    <name evidence="1" type="primary">rplA</name>
    <name evidence="1" type="ORF">NEISICOT_02841</name>
</gene>
<dbReference type="Gene3D" id="6.10.20.140">
    <property type="entry name" value="50S ribosomal protein L1, Chain A, Domain 1"/>
    <property type="match status" value="1"/>
</dbReference>
<protein>
    <submittedName>
        <fullName evidence="1">50S ribosomal protein L1</fullName>
    </submittedName>
</protein>
<organism evidence="1 2">
    <name type="scientific">Neisseria sicca ATCC 29256</name>
    <dbReference type="NCBI Taxonomy" id="547045"/>
    <lineage>
        <taxon>Bacteria</taxon>
        <taxon>Pseudomonadati</taxon>
        <taxon>Pseudomonadota</taxon>
        <taxon>Betaproteobacteria</taxon>
        <taxon>Neisseriales</taxon>
        <taxon>Neisseriaceae</taxon>
        <taxon>Neisseria</taxon>
    </lineage>
</organism>
<evidence type="ECO:0000313" key="2">
    <source>
        <dbReference type="Proteomes" id="UP000005365"/>
    </source>
</evidence>
<sequence>MAKVSKRLKALRSSVEANKLYAIDEAIALVKKQRLLNLTSLLTYLSTWVLIRVNLTKLSVVQLFCLKVPVKQPA</sequence>
<keyword evidence="2" id="KW-1185">Reference proteome</keyword>
<dbReference type="eggNOG" id="COG0081">
    <property type="taxonomic scope" value="Bacteria"/>
</dbReference>
<comment type="caution">
    <text evidence="1">The sequence shown here is derived from an EMBL/GenBank/DDBJ whole genome shotgun (WGS) entry which is preliminary data.</text>
</comment>
<dbReference type="GO" id="GO:0005840">
    <property type="term" value="C:ribosome"/>
    <property type="evidence" value="ECO:0007669"/>
    <property type="project" value="UniProtKB-KW"/>
</dbReference>
<proteinExistence type="predicted"/>
<keyword evidence="1" id="KW-0687">Ribonucleoprotein</keyword>
<name>C6M8H2_NEISI</name>
<reference evidence="1" key="1">
    <citation type="submission" date="2009-07" db="EMBL/GenBank/DDBJ databases">
        <authorList>
            <person name="Weinstock G."/>
            <person name="Sodergren E."/>
            <person name="Clifton S."/>
            <person name="Fulton L."/>
            <person name="Fulton B."/>
            <person name="Courtney L."/>
            <person name="Fronick C."/>
            <person name="Harrison M."/>
            <person name="Strong C."/>
            <person name="Farmer C."/>
            <person name="Delahaunty K."/>
            <person name="Markovic C."/>
            <person name="Hall O."/>
            <person name="Minx P."/>
            <person name="Tomlinson C."/>
            <person name="Mitreva M."/>
            <person name="Nelson J."/>
            <person name="Hou S."/>
            <person name="Wollam A."/>
            <person name="Pepin K.H."/>
            <person name="Johnson M."/>
            <person name="Bhonagiri V."/>
            <person name="Nash W.E."/>
            <person name="Warren W."/>
            <person name="Chinwalla A."/>
            <person name="Mardis E.R."/>
            <person name="Wilson R.K."/>
        </authorList>
    </citation>
    <scope>NUCLEOTIDE SEQUENCE [LARGE SCALE GENOMIC DNA]</scope>
    <source>
        <strain evidence="1">ATCC 29256</strain>
    </source>
</reference>
<accession>C6M8H2</accession>